<comment type="subcellular location">
    <subcellularLocation>
        <location evidence="2">Cytoplasm</location>
    </subcellularLocation>
    <subcellularLocation>
        <location evidence="1">Nucleus</location>
    </subcellularLocation>
</comment>
<reference evidence="11" key="1">
    <citation type="submission" date="2020-11" db="EMBL/GenBank/DDBJ databases">
        <title>Gallus gallus (Chicken) genome, bGalGal1, GRCg7b, maternal haplotype autosomes + Z &amp; W.</title>
        <authorList>
            <person name="Warren W."/>
            <person name="Formenti G."/>
            <person name="Fedrigo O."/>
            <person name="Haase B."/>
            <person name="Mountcastle J."/>
            <person name="Balacco J."/>
            <person name="Tracey A."/>
            <person name="Schneider V."/>
            <person name="Okimoto R."/>
            <person name="Cheng H."/>
            <person name="Hawken R."/>
            <person name="Howe K."/>
            <person name="Jarvis E.D."/>
        </authorList>
    </citation>
    <scope>NUCLEOTIDE SEQUENCE [LARGE SCALE GENOMIC DNA]</scope>
    <source>
        <strain evidence="11">Broiler</strain>
    </source>
</reference>
<evidence type="ECO:0000256" key="1">
    <source>
        <dbReference type="ARBA" id="ARBA00004123"/>
    </source>
</evidence>
<reference evidence="11" key="3">
    <citation type="submission" date="2025-09" db="UniProtKB">
        <authorList>
            <consortium name="Ensembl"/>
        </authorList>
    </citation>
    <scope>IDENTIFICATION</scope>
    <source>
        <strain evidence="11">broiler</strain>
    </source>
</reference>
<keyword evidence="8" id="KW-0539">Nucleus</keyword>
<evidence type="ECO:0000256" key="9">
    <source>
        <dbReference type="ARBA" id="ARBA00045027"/>
    </source>
</evidence>
<keyword evidence="7" id="KW-0819">tRNA processing</keyword>
<protein>
    <recommendedName>
        <fullName evidence="5">Elongator complex protein 6</fullName>
    </recommendedName>
    <alternativeName>
        <fullName evidence="9">Protein TMEM103</fullName>
    </alternativeName>
</protein>
<evidence type="ECO:0000256" key="7">
    <source>
        <dbReference type="ARBA" id="ARBA00022694"/>
    </source>
</evidence>
<sequence>MLGLEQSEGPFLQHGHAHVPAPQRVPSALQRDSSVRPSVPEGIPSERPSRDPHSASVRPSVCAFSLSLCPQCVPQRVPSVCPSVLSVSLSVPPQCVSPQFLSARPLSAPTTTWRGWGGLEAGRRPRPPHAQLWSLSPVLTRAHTHTHAAAMLEELNELLDATPQRPDTGKFTLLRDSRTDGSFLVHHFLSFYLRAGCKVCFLALVQSFSHYNIVAQKLGVSLTAAKERGQLVFLEGLKSCLDLVFGEEEPSGQPSPLQFISGSVSNLKDLFDFVRTSLAPTDSDSWKGRVLLVDDLSVLLSLGAAPVDVLDFIHYCRMVVCSQLKGNIVVLVHGSEDSEDEENKLVVTSLCHHSNLILWVQGLATGFCKDVHGEIKIIKRLSLESTEQDVIQIYQYKIQDKNVTFFARGLSAAVL</sequence>
<dbReference type="CDD" id="cd19495">
    <property type="entry name" value="Elp6"/>
    <property type="match status" value="1"/>
</dbReference>
<dbReference type="OrthoDB" id="9995306at2759"/>
<evidence type="ECO:0000313" key="12">
    <source>
        <dbReference type="Proteomes" id="UP000000539"/>
    </source>
</evidence>
<evidence type="ECO:0000256" key="8">
    <source>
        <dbReference type="ARBA" id="ARBA00023242"/>
    </source>
</evidence>
<keyword evidence="12" id="KW-1185">Reference proteome</keyword>
<feature type="region of interest" description="Disordered" evidence="10">
    <location>
        <begin position="23"/>
        <end position="56"/>
    </location>
</feature>
<evidence type="ECO:0000256" key="10">
    <source>
        <dbReference type="SAM" id="MobiDB-lite"/>
    </source>
</evidence>
<dbReference type="InterPro" id="IPR027417">
    <property type="entry name" value="P-loop_NTPase"/>
</dbReference>
<reference evidence="11" key="2">
    <citation type="submission" date="2025-08" db="UniProtKB">
        <authorList>
            <consortium name="Ensembl"/>
        </authorList>
    </citation>
    <scope>IDENTIFICATION</scope>
    <source>
        <strain evidence="11">broiler</strain>
    </source>
</reference>
<dbReference type="InterPro" id="IPR018627">
    <property type="entry name" value="ELP6"/>
</dbReference>
<dbReference type="GO" id="GO:0005737">
    <property type="term" value="C:cytoplasm"/>
    <property type="evidence" value="ECO:0007669"/>
    <property type="project" value="UniProtKB-SubCell"/>
</dbReference>
<gene>
    <name evidence="11" type="primary">ELP6</name>
</gene>
<accession>A0A8V1AFV4</accession>
<dbReference type="GO" id="GO:0002098">
    <property type="term" value="P:tRNA wobble uridine modification"/>
    <property type="evidence" value="ECO:0007669"/>
    <property type="project" value="InterPro"/>
</dbReference>
<dbReference type="Gene3D" id="3.40.50.300">
    <property type="entry name" value="P-loop containing nucleotide triphosphate hydrolases"/>
    <property type="match status" value="1"/>
</dbReference>
<dbReference type="Pfam" id="PF09807">
    <property type="entry name" value="ELP6"/>
    <property type="match status" value="1"/>
</dbReference>
<dbReference type="GO" id="GO:0033588">
    <property type="term" value="C:elongator holoenzyme complex"/>
    <property type="evidence" value="ECO:0000318"/>
    <property type="project" value="GO_Central"/>
</dbReference>
<dbReference type="PANTHER" id="PTHR16184:SF6">
    <property type="entry name" value="ELONGATOR COMPLEX PROTEIN 6"/>
    <property type="match status" value="1"/>
</dbReference>
<dbReference type="AlphaFoldDB" id="A0A8V1AFV4"/>
<dbReference type="GO" id="GO:0005634">
    <property type="term" value="C:nucleus"/>
    <property type="evidence" value="ECO:0007669"/>
    <property type="project" value="UniProtKB-SubCell"/>
</dbReference>
<comment type="pathway">
    <text evidence="3">tRNA modification; 5-methoxycarbonylmethyl-2-thiouridine-tRNA biosynthesis.</text>
</comment>
<dbReference type="GeneTree" id="ENSGT00390000011734"/>
<evidence type="ECO:0000313" key="11">
    <source>
        <dbReference type="Ensembl" id="ENSGALP00010040440.1"/>
    </source>
</evidence>
<name>A0A8V1AFV4_CHICK</name>
<keyword evidence="6" id="KW-0963">Cytoplasm</keyword>
<evidence type="ECO:0000256" key="2">
    <source>
        <dbReference type="ARBA" id="ARBA00004496"/>
    </source>
</evidence>
<evidence type="ECO:0000256" key="5">
    <source>
        <dbReference type="ARBA" id="ARBA00020263"/>
    </source>
</evidence>
<dbReference type="Proteomes" id="UP000000539">
    <property type="component" value="Chromosome 2"/>
</dbReference>
<dbReference type="Ensembl" id="ENSGALT00010066174.1">
    <property type="protein sequence ID" value="ENSGALP00010040440.1"/>
    <property type="gene ID" value="ENSGALG00010027293.1"/>
</dbReference>
<dbReference type="FunFam" id="3.40.50.300:FF:001078">
    <property type="entry name" value="Elongator acetyltransferase complex subunit 6"/>
    <property type="match status" value="1"/>
</dbReference>
<dbReference type="PANTHER" id="PTHR16184">
    <property type="entry name" value="ELONGATOR COMPLEX PROTEIN 6"/>
    <property type="match status" value="1"/>
</dbReference>
<evidence type="ECO:0000256" key="3">
    <source>
        <dbReference type="ARBA" id="ARBA00005043"/>
    </source>
</evidence>
<evidence type="ECO:0000256" key="6">
    <source>
        <dbReference type="ARBA" id="ARBA00022490"/>
    </source>
</evidence>
<organism evidence="11 12">
    <name type="scientific">Gallus gallus</name>
    <name type="common">Chicken</name>
    <dbReference type="NCBI Taxonomy" id="9031"/>
    <lineage>
        <taxon>Eukaryota</taxon>
        <taxon>Metazoa</taxon>
        <taxon>Chordata</taxon>
        <taxon>Craniata</taxon>
        <taxon>Vertebrata</taxon>
        <taxon>Euteleostomi</taxon>
        <taxon>Archelosauria</taxon>
        <taxon>Archosauria</taxon>
        <taxon>Dinosauria</taxon>
        <taxon>Saurischia</taxon>
        <taxon>Theropoda</taxon>
        <taxon>Coelurosauria</taxon>
        <taxon>Aves</taxon>
        <taxon>Neognathae</taxon>
        <taxon>Galloanserae</taxon>
        <taxon>Galliformes</taxon>
        <taxon>Phasianidae</taxon>
        <taxon>Phasianinae</taxon>
        <taxon>Gallus</taxon>
    </lineage>
</organism>
<comment type="similarity">
    <text evidence="4">Belongs to the ELP6 family.</text>
</comment>
<proteinExistence type="inferred from homology"/>
<dbReference type="FunCoup" id="A0A8V1AFV4">
    <property type="interactions" value="1822"/>
</dbReference>
<evidence type="ECO:0000256" key="4">
    <source>
        <dbReference type="ARBA" id="ARBA00008837"/>
    </source>
</evidence>